<dbReference type="InterPro" id="IPR023214">
    <property type="entry name" value="HAD_sf"/>
</dbReference>
<dbReference type="PANTHER" id="PTHR43520">
    <property type="entry name" value="ATP7, ISOFORM B"/>
    <property type="match status" value="1"/>
</dbReference>
<feature type="domain" description="Heavy metal binding" evidence="14">
    <location>
        <begin position="42"/>
        <end position="67"/>
    </location>
</feature>
<reference evidence="16 18" key="2">
    <citation type="submission" date="2018-06" db="EMBL/GenBank/DDBJ databases">
        <authorList>
            <consortium name="Pathogen Informatics"/>
            <person name="Doyle S."/>
        </authorList>
    </citation>
    <scope>NUCLEOTIDE SEQUENCE [LARGE SCALE GENOMIC DNA]</scope>
    <source>
        <strain evidence="16 18">NCTC12376</strain>
    </source>
</reference>
<dbReference type="EMBL" id="LNYR01000042">
    <property type="protein sequence ID" value="KTD44490.1"/>
    <property type="molecule type" value="Genomic_DNA"/>
</dbReference>
<feature type="domain" description="P-type ATPase A" evidence="13">
    <location>
        <begin position="224"/>
        <end position="324"/>
    </location>
</feature>
<feature type="transmembrane region" description="Helical" evidence="11">
    <location>
        <begin position="118"/>
        <end position="136"/>
    </location>
</feature>
<feature type="transmembrane region" description="Helical" evidence="11">
    <location>
        <begin position="87"/>
        <end position="106"/>
    </location>
</feature>
<dbReference type="Proteomes" id="UP000054639">
    <property type="component" value="Unassembled WGS sequence"/>
</dbReference>
<evidence type="ECO:0000256" key="9">
    <source>
        <dbReference type="ARBA" id="ARBA00022989"/>
    </source>
</evidence>
<keyword evidence="9 11" id="KW-1133">Transmembrane helix</keyword>
<dbReference type="FunFam" id="2.70.150.10:FF:000020">
    <property type="entry name" value="Copper-exporting P-type ATPase A"/>
    <property type="match status" value="1"/>
</dbReference>
<feature type="transmembrane region" description="Helical" evidence="11">
    <location>
        <begin position="369"/>
        <end position="402"/>
    </location>
</feature>
<organism evidence="16 18">
    <name type="scientific">Legionella quateirensis</name>
    <dbReference type="NCBI Taxonomy" id="45072"/>
    <lineage>
        <taxon>Bacteria</taxon>
        <taxon>Pseudomonadati</taxon>
        <taxon>Pseudomonadota</taxon>
        <taxon>Gammaproteobacteria</taxon>
        <taxon>Legionellales</taxon>
        <taxon>Legionellaceae</taxon>
        <taxon>Legionella</taxon>
    </lineage>
</organism>
<dbReference type="SFLD" id="SFLDF00027">
    <property type="entry name" value="p-type_atpase"/>
    <property type="match status" value="1"/>
</dbReference>
<dbReference type="InterPro" id="IPR059000">
    <property type="entry name" value="ATPase_P-type_domA"/>
</dbReference>
<evidence type="ECO:0000256" key="8">
    <source>
        <dbReference type="ARBA" id="ARBA00022967"/>
    </source>
</evidence>
<evidence type="ECO:0000256" key="2">
    <source>
        <dbReference type="ARBA" id="ARBA00006024"/>
    </source>
</evidence>
<keyword evidence="4 11" id="KW-0812">Transmembrane</keyword>
<evidence type="ECO:0000313" key="18">
    <source>
        <dbReference type="Proteomes" id="UP000254230"/>
    </source>
</evidence>
<dbReference type="Pfam" id="PF00702">
    <property type="entry name" value="Hydrolase"/>
    <property type="match status" value="1"/>
</dbReference>
<dbReference type="SFLD" id="SFLDS00003">
    <property type="entry name" value="Haloacid_Dehalogenase"/>
    <property type="match status" value="1"/>
</dbReference>
<dbReference type="SUPFAM" id="SSF81665">
    <property type="entry name" value="Calcium ATPase, transmembrane domain M"/>
    <property type="match status" value="1"/>
</dbReference>
<dbReference type="GO" id="GO:0060003">
    <property type="term" value="P:copper ion export"/>
    <property type="evidence" value="ECO:0007669"/>
    <property type="project" value="UniProtKB-ARBA"/>
</dbReference>
<sequence length="737" mass="79191">MSQHEYEQKHPESDNHTCCHHKKSKEKSHPISAGEQLAGLIYTCPMHPEIRQTNPGSCPICGMALEPETVSLEHTENPEYKEMQRRFILAFIATLPVFILAMGSHYFSSLISFKLSGWIQAVLTTLVVIGCGWPFFQRAGLSLKTHHLNMFTLIAIGTGVAWGYSLFGLLFPFLFPPQLLEASGLPGLYFEAAAVITTLVLLGQVLELKAREQTGGAIRALLNLNPTLAHRLSAEGVEEEISLDKVQLNDLLRVKPGEKIPVDGRIISGQSYVDESMITGEPMPVNKVPGNQVIGATINQTGSFVMQAQHIGHDTLLARIVRSVSEAQRSRAPIQRLADTVSSWFVPMVILIAIISFVFWLLIGPVPAFTYGFVAAVSVLIIACPCALGLATPVSITVGIGLGARHGVLIKNAEALEMMEQIDTLVLDKTGTLTEGHPALTRIITSTGYSEEELLALAASIESNSEHPLAKAIMTAAKDRTISITAVKEFKASIGLGVSAIIDSRHVALGNARFLKELAISSSELTEEANNQQKKGATVLYMAIDRKLAGLLIVEDPIKTMSRSTLEILEKKGIKVVMLTGDTIKTAEAVATQLGITNCIAEVLPEDKKQVIINLQSQGAKVAMVGDGINDAIALTQADIGIAMGTGSDVAIESAGITLLRGDLSGIITALDLSKATLNNIRQNLFFAFIYNALGIPIAAGIFYPFTGLLLNPMIAAAAMSLSSVSVIVNALRLRIK</sequence>
<dbReference type="EC" id="3.6.3.4" evidence="16"/>
<dbReference type="InterPro" id="IPR044492">
    <property type="entry name" value="P_typ_ATPase_HD_dom"/>
</dbReference>
<feature type="transmembrane region" description="Helical" evidence="11">
    <location>
        <begin position="187"/>
        <end position="206"/>
    </location>
</feature>
<evidence type="ECO:0000256" key="11">
    <source>
        <dbReference type="RuleBase" id="RU362081"/>
    </source>
</evidence>
<dbReference type="InterPro" id="IPR001757">
    <property type="entry name" value="P_typ_ATPase"/>
</dbReference>
<dbReference type="NCBIfam" id="TIGR01511">
    <property type="entry name" value="ATPase-IB1_Cu"/>
    <property type="match status" value="1"/>
</dbReference>
<dbReference type="PANTHER" id="PTHR43520:SF8">
    <property type="entry name" value="P-TYPE CU(+) TRANSPORTER"/>
    <property type="match status" value="1"/>
</dbReference>
<feature type="transmembrane region" description="Helical" evidence="11">
    <location>
        <begin position="685"/>
        <end position="704"/>
    </location>
</feature>
<dbReference type="Gene3D" id="3.40.50.1000">
    <property type="entry name" value="HAD superfamily/HAD-like"/>
    <property type="match status" value="1"/>
</dbReference>
<evidence type="ECO:0000259" key="13">
    <source>
        <dbReference type="Pfam" id="PF00122"/>
    </source>
</evidence>
<evidence type="ECO:0000256" key="12">
    <source>
        <dbReference type="SAM" id="MobiDB-lite"/>
    </source>
</evidence>
<comment type="subcellular location">
    <subcellularLocation>
        <location evidence="1">Cell membrane</location>
        <topology evidence="1">Multi-pass membrane protein</topology>
    </subcellularLocation>
</comment>
<feature type="transmembrane region" description="Helical" evidence="11">
    <location>
        <begin position="344"/>
        <end position="363"/>
    </location>
</feature>
<dbReference type="GO" id="GO:0005524">
    <property type="term" value="F:ATP binding"/>
    <property type="evidence" value="ECO:0007669"/>
    <property type="project" value="UniProtKB-UniRule"/>
</dbReference>
<dbReference type="NCBIfam" id="TIGR01525">
    <property type="entry name" value="ATPase-IB_hvy"/>
    <property type="match status" value="1"/>
</dbReference>
<evidence type="ECO:0000256" key="1">
    <source>
        <dbReference type="ARBA" id="ARBA00004651"/>
    </source>
</evidence>
<evidence type="ECO:0000313" key="16">
    <source>
        <dbReference type="EMBL" id="STY16978.1"/>
    </source>
</evidence>
<proteinExistence type="inferred from homology"/>
<dbReference type="SUPFAM" id="SSF56784">
    <property type="entry name" value="HAD-like"/>
    <property type="match status" value="1"/>
</dbReference>
<dbReference type="InterPro" id="IPR023298">
    <property type="entry name" value="ATPase_P-typ_TM_dom_sf"/>
</dbReference>
<dbReference type="AlphaFoldDB" id="A0A378KUB7"/>
<dbReference type="PROSITE" id="PS00154">
    <property type="entry name" value="ATPASE_E1_E2"/>
    <property type="match status" value="1"/>
</dbReference>
<keyword evidence="6 11" id="KW-0547">Nucleotide-binding</keyword>
<evidence type="ECO:0000313" key="15">
    <source>
        <dbReference type="EMBL" id="KTD44490.1"/>
    </source>
</evidence>
<keyword evidence="17" id="KW-1185">Reference proteome</keyword>
<feature type="transmembrane region" description="Helical" evidence="11">
    <location>
        <begin position="710"/>
        <end position="732"/>
    </location>
</feature>
<dbReference type="PRINTS" id="PR00119">
    <property type="entry name" value="CATATPASE"/>
</dbReference>
<dbReference type="InterPro" id="IPR008250">
    <property type="entry name" value="ATPase_P-typ_transduc_dom_A_sf"/>
</dbReference>
<dbReference type="Pfam" id="PF00122">
    <property type="entry name" value="E1-E2_ATPase"/>
    <property type="match status" value="1"/>
</dbReference>
<dbReference type="RefSeq" id="WP_058475024.1">
    <property type="nucleotide sequence ID" value="NZ_CAAAIL010000023.1"/>
</dbReference>
<evidence type="ECO:0000256" key="10">
    <source>
        <dbReference type="ARBA" id="ARBA00023136"/>
    </source>
</evidence>
<feature type="region of interest" description="Disordered" evidence="12">
    <location>
        <begin position="1"/>
        <end position="30"/>
    </location>
</feature>
<dbReference type="PRINTS" id="PR00943">
    <property type="entry name" value="CUATPASE"/>
</dbReference>
<dbReference type="Proteomes" id="UP000254230">
    <property type="component" value="Unassembled WGS sequence"/>
</dbReference>
<protein>
    <submittedName>
        <fullName evidence="15">Copper efflux ATPase</fullName>
    </submittedName>
    <submittedName>
        <fullName evidence="16">Copper transporting P-type ATPase</fullName>
        <ecNumber evidence="16">3.6.3.4</ecNumber>
    </submittedName>
</protein>
<dbReference type="CDD" id="cd02094">
    <property type="entry name" value="P-type_ATPase_Cu-like"/>
    <property type="match status" value="1"/>
</dbReference>
<dbReference type="SUPFAM" id="SSF81653">
    <property type="entry name" value="Calcium ATPase, transduction domain A"/>
    <property type="match status" value="1"/>
</dbReference>
<keyword evidence="7 11" id="KW-0067">ATP-binding</keyword>
<keyword evidence="10 11" id="KW-0472">Membrane</keyword>
<evidence type="ECO:0000256" key="4">
    <source>
        <dbReference type="ARBA" id="ARBA00022692"/>
    </source>
</evidence>
<keyword evidence="16" id="KW-0378">Hydrolase</keyword>
<evidence type="ECO:0000256" key="3">
    <source>
        <dbReference type="ARBA" id="ARBA00022475"/>
    </source>
</evidence>
<keyword evidence="3 11" id="KW-1003">Cell membrane</keyword>
<evidence type="ECO:0000256" key="5">
    <source>
        <dbReference type="ARBA" id="ARBA00022723"/>
    </source>
</evidence>
<feature type="transmembrane region" description="Helical" evidence="11">
    <location>
        <begin position="148"/>
        <end position="175"/>
    </location>
</feature>
<name>A0A378KUB7_9GAMM</name>
<keyword evidence="5 11" id="KW-0479">Metal-binding</keyword>
<dbReference type="GO" id="GO:0005507">
    <property type="term" value="F:copper ion binding"/>
    <property type="evidence" value="ECO:0007669"/>
    <property type="project" value="TreeGrafter"/>
</dbReference>
<dbReference type="EMBL" id="UGOW01000001">
    <property type="protein sequence ID" value="STY16978.1"/>
    <property type="molecule type" value="Genomic_DNA"/>
</dbReference>
<dbReference type="GO" id="GO:0005886">
    <property type="term" value="C:plasma membrane"/>
    <property type="evidence" value="ECO:0007669"/>
    <property type="project" value="UniProtKB-SubCell"/>
</dbReference>
<dbReference type="STRING" id="45072.Lqua_2894"/>
<gene>
    <name evidence="16" type="primary">copA_1</name>
    <name evidence="15" type="ORF">Lqua_2894</name>
    <name evidence="16" type="ORF">NCTC12376_00772</name>
</gene>
<evidence type="ECO:0000256" key="6">
    <source>
        <dbReference type="ARBA" id="ARBA00022741"/>
    </source>
</evidence>
<dbReference type="Gene3D" id="3.40.1110.10">
    <property type="entry name" value="Calcium-transporting ATPase, cytoplasmic domain N"/>
    <property type="match status" value="1"/>
</dbReference>
<evidence type="ECO:0000256" key="7">
    <source>
        <dbReference type="ARBA" id="ARBA00022840"/>
    </source>
</evidence>
<feature type="compositionally biased region" description="Basic and acidic residues" evidence="12">
    <location>
        <begin position="1"/>
        <end position="17"/>
    </location>
</feature>
<dbReference type="Pfam" id="PF19335">
    <property type="entry name" value="HMBD"/>
    <property type="match status" value="1"/>
</dbReference>
<dbReference type="InterPro" id="IPR018303">
    <property type="entry name" value="ATPase_P-typ_P_site"/>
</dbReference>
<dbReference type="SFLD" id="SFLDG00002">
    <property type="entry name" value="C1.7:_P-type_atpase_like"/>
    <property type="match status" value="1"/>
</dbReference>
<dbReference type="InterPro" id="IPR027256">
    <property type="entry name" value="P-typ_ATPase_IB"/>
</dbReference>
<dbReference type="GO" id="GO:0043682">
    <property type="term" value="F:P-type divalent copper transporter activity"/>
    <property type="evidence" value="ECO:0007669"/>
    <property type="project" value="TreeGrafter"/>
</dbReference>
<evidence type="ECO:0000313" key="17">
    <source>
        <dbReference type="Proteomes" id="UP000054639"/>
    </source>
</evidence>
<dbReference type="OrthoDB" id="9814270at2"/>
<dbReference type="GO" id="GO:0016887">
    <property type="term" value="F:ATP hydrolysis activity"/>
    <property type="evidence" value="ECO:0007669"/>
    <property type="project" value="InterPro"/>
</dbReference>
<reference evidence="15 17" key="1">
    <citation type="submission" date="2015-11" db="EMBL/GenBank/DDBJ databases">
        <title>Genomic analysis of 38 Legionella species identifies large and diverse effector repertoires.</title>
        <authorList>
            <person name="Burstein D."/>
            <person name="Amaro F."/>
            <person name="Zusman T."/>
            <person name="Lifshitz Z."/>
            <person name="Cohen O."/>
            <person name="Gilbert J.A."/>
            <person name="Pupko T."/>
            <person name="Shuman H.A."/>
            <person name="Segal G."/>
        </authorList>
    </citation>
    <scope>NUCLEOTIDE SEQUENCE [LARGE SCALE GENOMIC DNA]</scope>
    <source>
        <strain evidence="15 17">ATCC 49507</strain>
    </source>
</reference>
<keyword evidence="8" id="KW-1278">Translocase</keyword>
<comment type="similarity">
    <text evidence="2 11">Belongs to the cation transport ATPase (P-type) (TC 3.A.3) family. Type IB subfamily.</text>
</comment>
<evidence type="ECO:0000259" key="14">
    <source>
        <dbReference type="Pfam" id="PF19335"/>
    </source>
</evidence>
<dbReference type="InterPro" id="IPR036412">
    <property type="entry name" value="HAD-like_sf"/>
</dbReference>
<accession>A0A378KUB7</accession>
<dbReference type="GO" id="GO:0055070">
    <property type="term" value="P:copper ion homeostasis"/>
    <property type="evidence" value="ECO:0007669"/>
    <property type="project" value="TreeGrafter"/>
</dbReference>
<dbReference type="NCBIfam" id="TIGR01494">
    <property type="entry name" value="ATPase_P-type"/>
    <property type="match status" value="1"/>
</dbReference>
<dbReference type="InterPro" id="IPR045800">
    <property type="entry name" value="HMBD"/>
</dbReference>
<dbReference type="Gene3D" id="2.70.150.10">
    <property type="entry name" value="Calcium-transporting ATPase, cytoplasmic transduction domain A"/>
    <property type="match status" value="1"/>
</dbReference>
<dbReference type="InterPro" id="IPR023299">
    <property type="entry name" value="ATPase_P-typ_cyto_dom_N"/>
</dbReference>